<evidence type="ECO:0000256" key="3">
    <source>
        <dbReference type="ARBA" id="ARBA00020776"/>
    </source>
</evidence>
<evidence type="ECO:0000256" key="5">
    <source>
        <dbReference type="ARBA" id="ARBA00022741"/>
    </source>
</evidence>
<dbReference type="CDD" id="cd18139">
    <property type="entry name" value="HLD_clamp_RarA"/>
    <property type="match status" value="1"/>
</dbReference>
<dbReference type="InterPro" id="IPR032423">
    <property type="entry name" value="AAA_assoc_2"/>
</dbReference>
<dbReference type="GO" id="GO:0016887">
    <property type="term" value="F:ATP hydrolysis activity"/>
    <property type="evidence" value="ECO:0007669"/>
    <property type="project" value="InterPro"/>
</dbReference>
<dbReference type="Gene3D" id="1.20.272.10">
    <property type="match status" value="1"/>
</dbReference>
<dbReference type="Gene3D" id="3.40.50.300">
    <property type="entry name" value="P-loop containing nucleotide triphosphate hydrolases"/>
    <property type="match status" value="1"/>
</dbReference>
<dbReference type="CDD" id="cd00009">
    <property type="entry name" value="AAA"/>
    <property type="match status" value="1"/>
</dbReference>
<evidence type="ECO:0000313" key="10">
    <source>
        <dbReference type="Proteomes" id="UP000063236"/>
    </source>
</evidence>
<dbReference type="EMBL" id="LPJV01000059">
    <property type="protein sequence ID" value="KWF46824.1"/>
    <property type="molecule type" value="Genomic_DNA"/>
</dbReference>
<dbReference type="Proteomes" id="UP000063236">
    <property type="component" value="Unassembled WGS sequence"/>
</dbReference>
<dbReference type="InterPro" id="IPR008921">
    <property type="entry name" value="DNA_pol3_clamp-load_cplx_C"/>
</dbReference>
<evidence type="ECO:0000313" key="9">
    <source>
        <dbReference type="EMBL" id="KWF46824.1"/>
    </source>
</evidence>
<evidence type="ECO:0000256" key="2">
    <source>
        <dbReference type="ARBA" id="ARBA00008959"/>
    </source>
</evidence>
<dbReference type="FunFam" id="1.20.272.10:FF:000001">
    <property type="entry name" value="Putative AAA family ATPase"/>
    <property type="match status" value="1"/>
</dbReference>
<dbReference type="InterPro" id="IPR021886">
    <property type="entry name" value="MgsA_C"/>
</dbReference>
<dbReference type="SMART" id="SM00382">
    <property type="entry name" value="AAA"/>
    <property type="match status" value="1"/>
</dbReference>
<feature type="region of interest" description="Disordered" evidence="7">
    <location>
        <begin position="358"/>
        <end position="388"/>
    </location>
</feature>
<dbReference type="PANTHER" id="PTHR13779:SF7">
    <property type="entry name" value="ATPASE WRNIP1"/>
    <property type="match status" value="1"/>
</dbReference>
<protein>
    <recommendedName>
        <fullName evidence="3">Replication-associated recombination protein A</fullName>
    </recommendedName>
</protein>
<proteinExistence type="inferred from homology"/>
<comment type="function">
    <text evidence="1">DNA-dependent ATPase that plays important roles in cellular responses to stalled DNA replication processes.</text>
</comment>
<keyword evidence="6" id="KW-0067">ATP-binding</keyword>
<evidence type="ECO:0000256" key="4">
    <source>
        <dbReference type="ARBA" id="ARBA00022705"/>
    </source>
</evidence>
<dbReference type="SUPFAM" id="SSF48019">
    <property type="entry name" value="post-AAA+ oligomerization domain-like"/>
    <property type="match status" value="1"/>
</dbReference>
<dbReference type="InterPro" id="IPR051314">
    <property type="entry name" value="AAA_ATPase_RarA/MGS1/WRNIP1"/>
</dbReference>
<dbReference type="SUPFAM" id="SSF52540">
    <property type="entry name" value="P-loop containing nucleoside triphosphate hydrolases"/>
    <property type="match status" value="1"/>
</dbReference>
<dbReference type="GO" id="GO:0003677">
    <property type="term" value="F:DNA binding"/>
    <property type="evidence" value="ECO:0007669"/>
    <property type="project" value="InterPro"/>
</dbReference>
<dbReference type="Pfam" id="PF16193">
    <property type="entry name" value="AAA_assoc_2"/>
    <property type="match status" value="1"/>
</dbReference>
<keyword evidence="4" id="KW-0235">DNA replication</keyword>
<dbReference type="InterPro" id="IPR003959">
    <property type="entry name" value="ATPase_AAA_core"/>
</dbReference>
<dbReference type="RefSeq" id="WP_060188521.1">
    <property type="nucleotide sequence ID" value="NZ_LPJS01000026.1"/>
</dbReference>
<dbReference type="GO" id="GO:0006261">
    <property type="term" value="P:DNA-templated DNA replication"/>
    <property type="evidence" value="ECO:0007669"/>
    <property type="project" value="TreeGrafter"/>
</dbReference>
<feature type="compositionally biased region" description="Basic and acidic residues" evidence="7">
    <location>
        <begin position="358"/>
        <end position="371"/>
    </location>
</feature>
<dbReference type="GO" id="GO:0008047">
    <property type="term" value="F:enzyme activator activity"/>
    <property type="evidence" value="ECO:0007669"/>
    <property type="project" value="TreeGrafter"/>
</dbReference>
<dbReference type="Pfam" id="PF00004">
    <property type="entry name" value="AAA"/>
    <property type="match status" value="1"/>
</dbReference>
<feature type="domain" description="AAA+ ATPase" evidence="8">
    <location>
        <begin position="46"/>
        <end position="163"/>
    </location>
</feature>
<evidence type="ECO:0000256" key="6">
    <source>
        <dbReference type="ARBA" id="ARBA00022840"/>
    </source>
</evidence>
<name>A0AAW3PAU5_9BURK</name>
<dbReference type="AlphaFoldDB" id="A0AAW3PAU5"/>
<sequence>MPDPFHAKLRRPLADLLRPRTLGGMIGQAHLLGDGMPLRRAFDSGNPHSMIFWGPPGVGKTTLARLAAHAFDREFVALSAVLCGSKDLREAIARGQSLRDRAGRGTILFVDEIHRFNKGQQDILLPAVASGLVTLIGATTENPSFEVSGALLSRARVYVLKSLTDDDMRGLLNRAQEIALHGLTFDNETVDTLIDLADGDARRFLNLLEQTETAACAAGIATISAAFVRDALAPHARRFDKGGEYFYDQISALHKSVRGSNPDAALYWLCRMLDGGVDRKYLARRIIAIAWDDIGLADPRAIRIANAAAQAFERLGSPDGELAFAQAVLYLACAAKSNAGGMALLRARTFVAQDTPRDVPMHLRSGSEKVTEPAGRTYRNPHGEPNAYASGETYLPEGVQAPHWYEPAPRGLEIEIGTKLTWLRQLDADAKSGPKPRSRR</sequence>
<comment type="caution">
    <text evidence="9">The sequence shown here is derived from an EMBL/GenBank/DDBJ whole genome shotgun (WGS) entry which is preliminary data.</text>
</comment>
<dbReference type="InterPro" id="IPR003593">
    <property type="entry name" value="AAA+_ATPase"/>
</dbReference>
<evidence type="ECO:0000256" key="1">
    <source>
        <dbReference type="ARBA" id="ARBA00002393"/>
    </source>
</evidence>
<dbReference type="GO" id="GO:0000731">
    <property type="term" value="P:DNA synthesis involved in DNA repair"/>
    <property type="evidence" value="ECO:0007669"/>
    <property type="project" value="TreeGrafter"/>
</dbReference>
<dbReference type="Gene3D" id="1.10.3710.10">
    <property type="entry name" value="DNA polymerase III clamp loader subunits, C-terminal domain"/>
    <property type="match status" value="1"/>
</dbReference>
<reference evidence="9 10" key="1">
    <citation type="submission" date="2015-11" db="EMBL/GenBank/DDBJ databases">
        <title>Expanding the genomic diversity of Burkholderia species for the development of highly accurate diagnostics.</title>
        <authorList>
            <person name="Sahl J."/>
            <person name="Keim P."/>
            <person name="Wagner D."/>
        </authorList>
    </citation>
    <scope>NUCLEOTIDE SEQUENCE [LARGE SCALE GENOMIC DNA]</scope>
    <source>
        <strain evidence="9 10">MSMB378WGS</strain>
    </source>
</reference>
<accession>A0AAW3PAU5</accession>
<dbReference type="GO" id="GO:0017116">
    <property type="term" value="F:single-stranded DNA helicase activity"/>
    <property type="evidence" value="ECO:0007669"/>
    <property type="project" value="TreeGrafter"/>
</dbReference>
<evidence type="ECO:0000256" key="7">
    <source>
        <dbReference type="SAM" id="MobiDB-lite"/>
    </source>
</evidence>
<dbReference type="InterPro" id="IPR027417">
    <property type="entry name" value="P-loop_NTPase"/>
</dbReference>
<gene>
    <name evidence="9" type="ORF">WL88_26340</name>
</gene>
<organism evidence="9 10">
    <name type="scientific">Burkholderia diffusa</name>
    <dbReference type="NCBI Taxonomy" id="488732"/>
    <lineage>
        <taxon>Bacteria</taxon>
        <taxon>Pseudomonadati</taxon>
        <taxon>Pseudomonadota</taxon>
        <taxon>Betaproteobacteria</taxon>
        <taxon>Burkholderiales</taxon>
        <taxon>Burkholderiaceae</taxon>
        <taxon>Burkholderia</taxon>
        <taxon>Burkholderia cepacia complex</taxon>
    </lineage>
</organism>
<keyword evidence="5" id="KW-0547">Nucleotide-binding</keyword>
<dbReference type="PANTHER" id="PTHR13779">
    <property type="entry name" value="WERNER HELICASE-INTERACTING PROTEIN 1 FAMILY MEMBER"/>
    <property type="match status" value="1"/>
</dbReference>
<dbReference type="GO" id="GO:0005524">
    <property type="term" value="F:ATP binding"/>
    <property type="evidence" value="ECO:0007669"/>
    <property type="project" value="UniProtKB-KW"/>
</dbReference>
<dbReference type="Gene3D" id="1.10.8.60">
    <property type="match status" value="1"/>
</dbReference>
<comment type="similarity">
    <text evidence="2">Belongs to the AAA ATPase family. RarA/MGS1/WRNIP1 subfamily.</text>
</comment>
<dbReference type="FunFam" id="3.40.50.300:FF:000137">
    <property type="entry name" value="Replication-associated recombination protein A"/>
    <property type="match status" value="1"/>
</dbReference>
<dbReference type="Pfam" id="PF12002">
    <property type="entry name" value="MgsA_C"/>
    <property type="match status" value="1"/>
</dbReference>
<evidence type="ECO:0000259" key="8">
    <source>
        <dbReference type="SMART" id="SM00382"/>
    </source>
</evidence>